<keyword evidence="2 6" id="KW-0637">Prenyltransferase</keyword>
<dbReference type="GeneID" id="89996871"/>
<evidence type="ECO:0000256" key="3">
    <source>
        <dbReference type="ARBA" id="ARBA00022679"/>
    </source>
</evidence>
<proteinExistence type="inferred from homology"/>
<organism evidence="9 10">
    <name type="scientific">Knufia obscura</name>
    <dbReference type="NCBI Taxonomy" id="1635080"/>
    <lineage>
        <taxon>Eukaryota</taxon>
        <taxon>Fungi</taxon>
        <taxon>Dikarya</taxon>
        <taxon>Ascomycota</taxon>
        <taxon>Pezizomycotina</taxon>
        <taxon>Eurotiomycetes</taxon>
        <taxon>Chaetothyriomycetidae</taxon>
        <taxon>Chaetothyriales</taxon>
        <taxon>Trichomeriaceae</taxon>
        <taxon>Knufia</taxon>
    </lineage>
</organism>
<dbReference type="Pfam" id="PF01239">
    <property type="entry name" value="PPTA"/>
    <property type="match status" value="4"/>
</dbReference>
<dbReference type="InterPro" id="IPR002088">
    <property type="entry name" value="Prenyl_trans_a"/>
</dbReference>
<evidence type="ECO:0000256" key="1">
    <source>
        <dbReference type="ARBA" id="ARBA00006734"/>
    </source>
</evidence>
<evidence type="ECO:0000313" key="10">
    <source>
        <dbReference type="Proteomes" id="UP001334248"/>
    </source>
</evidence>
<keyword evidence="4" id="KW-0677">Repeat</keyword>
<comment type="catalytic activity">
    <reaction evidence="5 6">
        <text>geranylgeranyl diphosphate + L-cysteinyl-[protein] = S-geranylgeranyl-L-cysteinyl-[protein] + diphosphate</text>
        <dbReference type="Rhea" id="RHEA:21240"/>
        <dbReference type="Rhea" id="RHEA-COMP:10131"/>
        <dbReference type="Rhea" id="RHEA-COMP:11537"/>
        <dbReference type="ChEBI" id="CHEBI:29950"/>
        <dbReference type="ChEBI" id="CHEBI:33019"/>
        <dbReference type="ChEBI" id="CHEBI:57533"/>
        <dbReference type="ChEBI" id="CHEBI:86021"/>
        <dbReference type="EC" id="2.5.1.60"/>
    </reaction>
</comment>
<gene>
    <name evidence="9" type="primary">BET4</name>
    <name evidence="9" type="ORF">PMZ80_003422</name>
</gene>
<evidence type="ECO:0000256" key="4">
    <source>
        <dbReference type="ARBA" id="ARBA00022737"/>
    </source>
</evidence>
<keyword evidence="7" id="KW-0175">Coiled coil</keyword>
<keyword evidence="10" id="KW-1185">Reference proteome</keyword>
<keyword evidence="3 6" id="KW-0808">Transferase</keyword>
<sequence length="398" mass="46522">MASEEEYNGQAFEETPFGSYSSQPARRLMASHGVPRAATREQRTVEARKKELQEIEQYRSLVTDIQDGVNKKDFSPELLEKTSTLLRKNPEYYTIWNIRRRIFANELDSLSAQVESQQLAEDKKYSQVLDIIHLDLQFLFPLLLQYPKCYWIWNHRVWLLQQATIHLPSEKARSLWEDELKLVGKMLTRDSRNFHGWGYRRTVIDSLESTSLSGRSMARDEYDYTTKMIGQNLSNFSAWHNRSRLILRILNEEHASAEERKQMLDEEIKLIQKALFDPYDQSLWFYHQSLMSTFDPETAAASMAPELSNDDRLGYVKAEQEFIEDLLEDAEDSKWVYQALMECALIEARLTGGLSADVRTKIRGWLVKLKELDPLRSGRWADTEQVLLKDTAFREQSS</sequence>
<protein>
    <recommendedName>
        <fullName evidence="6">Geranylgeranyl transferase type-2 subunit alpha</fullName>
        <ecNumber evidence="6">2.5.1.60</ecNumber>
    </recommendedName>
    <alternativeName>
        <fullName evidence="6">Geranylgeranyl transferase type II subunit alpha</fullName>
    </alternativeName>
</protein>
<comment type="caution">
    <text evidence="9">The sequence shown here is derived from an EMBL/GenBank/DDBJ whole genome shotgun (WGS) entry which is preliminary data.</text>
</comment>
<name>A0ABR0RU73_9EURO</name>
<feature type="region of interest" description="Disordered" evidence="8">
    <location>
        <begin position="1"/>
        <end position="43"/>
    </location>
</feature>
<comment type="similarity">
    <text evidence="1 6">Belongs to the protein prenyltransferase subunit alpha family.</text>
</comment>
<dbReference type="Gene3D" id="1.25.40.120">
    <property type="entry name" value="Protein prenylyltransferase"/>
    <property type="match status" value="1"/>
</dbReference>
<accession>A0ABR0RU73</accession>
<evidence type="ECO:0000256" key="8">
    <source>
        <dbReference type="SAM" id="MobiDB-lite"/>
    </source>
</evidence>
<feature type="coiled-coil region" evidence="7">
    <location>
        <begin position="247"/>
        <end position="274"/>
    </location>
</feature>
<reference evidence="9 10" key="1">
    <citation type="journal article" date="2023" name="Res Sq">
        <title>Genomic and morphological characterization of Knufia obscura isolated from the Mars 2020 spacecraft assembly facility.</title>
        <authorList>
            <person name="Chander A.M."/>
            <person name="Teixeira M.M."/>
            <person name="Singh N.K."/>
            <person name="Williams M.P."/>
            <person name="Parker C.W."/>
            <person name="Leo P."/>
            <person name="Stajich J.E."/>
            <person name="Torok T."/>
            <person name="Tighe S."/>
            <person name="Mason C.E."/>
            <person name="Venkateswaran K."/>
        </authorList>
    </citation>
    <scope>NUCLEOTIDE SEQUENCE [LARGE SCALE GENOMIC DNA]</scope>
    <source>
        <strain evidence="9 10">CCFEE 5817</strain>
    </source>
</reference>
<dbReference type="PANTHER" id="PTHR11129:SF2">
    <property type="entry name" value="GERANYLGERANYL TRANSFERASE TYPE-2 SUBUNIT ALPHA"/>
    <property type="match status" value="1"/>
</dbReference>
<evidence type="ECO:0000256" key="2">
    <source>
        <dbReference type="ARBA" id="ARBA00022602"/>
    </source>
</evidence>
<dbReference type="SUPFAM" id="SSF48439">
    <property type="entry name" value="Protein prenylyltransferase"/>
    <property type="match status" value="1"/>
</dbReference>
<evidence type="ECO:0000256" key="5">
    <source>
        <dbReference type="ARBA" id="ARBA00047658"/>
    </source>
</evidence>
<dbReference type="EC" id="2.5.1.60" evidence="6"/>
<dbReference type="GO" id="GO:0004663">
    <property type="term" value="F:Rab geranylgeranyltransferase activity"/>
    <property type="evidence" value="ECO:0007669"/>
    <property type="project" value="UniProtKB-EC"/>
</dbReference>
<evidence type="ECO:0000313" key="9">
    <source>
        <dbReference type="EMBL" id="KAK5944141.1"/>
    </source>
</evidence>
<dbReference type="RefSeq" id="XP_064732231.1">
    <property type="nucleotide sequence ID" value="XM_064871851.1"/>
</dbReference>
<dbReference type="Proteomes" id="UP001334248">
    <property type="component" value="Unassembled WGS sequence"/>
</dbReference>
<dbReference type="EMBL" id="JAVHJV010000003">
    <property type="protein sequence ID" value="KAK5944141.1"/>
    <property type="molecule type" value="Genomic_DNA"/>
</dbReference>
<evidence type="ECO:0000256" key="7">
    <source>
        <dbReference type="SAM" id="Coils"/>
    </source>
</evidence>
<dbReference type="PROSITE" id="PS51147">
    <property type="entry name" value="PFTA"/>
    <property type="match status" value="4"/>
</dbReference>
<comment type="function">
    <text evidence="6">Catalyzes the transfer of a geranyl-geranyl moiety from geranyl-geranyl pyrophosphate to cysteines occuring in specific C-terminal amino acid sequences.</text>
</comment>
<dbReference type="PANTHER" id="PTHR11129">
    <property type="entry name" value="PROTEIN FARNESYLTRANSFERASE ALPHA SUBUNIT/RAB GERANYLGERANYL TRANSFERASE ALPHA SUBUNIT"/>
    <property type="match status" value="1"/>
</dbReference>
<evidence type="ECO:0000256" key="6">
    <source>
        <dbReference type="RuleBase" id="RU367120"/>
    </source>
</evidence>